<dbReference type="RefSeq" id="WP_046573591.1">
    <property type="nucleotide sequence ID" value="NZ_CP010429.1"/>
</dbReference>
<name>A0A0E3ZVL3_9BACT</name>
<organism evidence="1 2">
    <name type="scientific">Spirosoma radiotolerans</name>
    <dbReference type="NCBI Taxonomy" id="1379870"/>
    <lineage>
        <taxon>Bacteria</taxon>
        <taxon>Pseudomonadati</taxon>
        <taxon>Bacteroidota</taxon>
        <taxon>Cytophagia</taxon>
        <taxon>Cytophagales</taxon>
        <taxon>Cytophagaceae</taxon>
        <taxon>Spirosoma</taxon>
    </lineage>
</organism>
<accession>A0A0E3ZVL3</accession>
<protein>
    <submittedName>
        <fullName evidence="1">Uncharacterized protein</fullName>
    </submittedName>
</protein>
<dbReference type="KEGG" id="srd:SD10_09520"/>
<dbReference type="PATRIC" id="fig|1379870.5.peg.2073"/>
<keyword evidence="2" id="KW-1185">Reference proteome</keyword>
<sequence length="149" mass="15959">MNLPIQKSKWSLSTANAVTGSILLGTLGGGEFLMEPDDQKGTIYRFPYIVGGLGVSPMPVGLDFSHESMPGTGTRILQWTDKLVKPSDFLGLFRIVTIEVNYGPGVSSSVLIFGPGMFWDKGYCALIGGQAGIPTIGISGCFGYVIDWY</sequence>
<dbReference type="OrthoDB" id="9826887at2"/>
<dbReference type="HOGENOM" id="CLU_1748509_0_0_10"/>
<dbReference type="Proteomes" id="UP000033054">
    <property type="component" value="Chromosome"/>
</dbReference>
<reference evidence="1 2" key="1">
    <citation type="journal article" date="2014" name="Curr. Microbiol.">
        <title>Spirosoma radiotolerans sp. nov., a gamma-radiation-resistant bacterium isolated from gamma ray-irradiated soil.</title>
        <authorList>
            <person name="Lee J.J."/>
            <person name="Srinivasan S."/>
            <person name="Lim S."/>
            <person name="Joe M."/>
            <person name="Im S."/>
            <person name="Bae S.I."/>
            <person name="Park K.R."/>
            <person name="Han J.H."/>
            <person name="Park S.H."/>
            <person name="Joo B.M."/>
            <person name="Park S.J."/>
            <person name="Kim M.K."/>
        </authorList>
    </citation>
    <scope>NUCLEOTIDE SEQUENCE [LARGE SCALE GENOMIC DNA]</scope>
    <source>
        <strain evidence="1 2">DG5A</strain>
    </source>
</reference>
<evidence type="ECO:0000313" key="2">
    <source>
        <dbReference type="Proteomes" id="UP000033054"/>
    </source>
</evidence>
<dbReference type="AlphaFoldDB" id="A0A0E3ZVL3"/>
<proteinExistence type="predicted"/>
<dbReference type="EMBL" id="CP010429">
    <property type="protein sequence ID" value="AKD55108.1"/>
    <property type="molecule type" value="Genomic_DNA"/>
</dbReference>
<gene>
    <name evidence="1" type="ORF">SD10_09520</name>
</gene>
<evidence type="ECO:0000313" key="1">
    <source>
        <dbReference type="EMBL" id="AKD55108.1"/>
    </source>
</evidence>